<dbReference type="Pfam" id="PF00078">
    <property type="entry name" value="RVT_1"/>
    <property type="match status" value="1"/>
</dbReference>
<dbReference type="InterPro" id="IPR008042">
    <property type="entry name" value="Retrotrans_Pao"/>
</dbReference>
<dbReference type="Pfam" id="PF03564">
    <property type="entry name" value="DUF1759"/>
    <property type="match status" value="1"/>
</dbReference>
<dbReference type="InterPro" id="IPR000477">
    <property type="entry name" value="RT_dom"/>
</dbReference>
<evidence type="ECO:0000313" key="2">
    <source>
        <dbReference type="EMBL" id="CAF4750992.1"/>
    </source>
</evidence>
<dbReference type="Pfam" id="PF05380">
    <property type="entry name" value="Peptidase_A17"/>
    <property type="match status" value="1"/>
</dbReference>
<keyword evidence="3" id="KW-1185">Reference proteome</keyword>
<dbReference type="SUPFAM" id="SSF53098">
    <property type="entry name" value="Ribonuclease H-like"/>
    <property type="match status" value="1"/>
</dbReference>
<dbReference type="InterPro" id="IPR036397">
    <property type="entry name" value="RNaseH_sf"/>
</dbReference>
<dbReference type="PANTHER" id="PTHR47331">
    <property type="entry name" value="PHD-TYPE DOMAIN-CONTAINING PROTEIN"/>
    <property type="match status" value="1"/>
</dbReference>
<dbReference type="GO" id="GO:0003676">
    <property type="term" value="F:nucleic acid binding"/>
    <property type="evidence" value="ECO:0007669"/>
    <property type="project" value="InterPro"/>
</dbReference>
<dbReference type="GO" id="GO:0015074">
    <property type="term" value="P:DNA integration"/>
    <property type="evidence" value="ECO:0007669"/>
    <property type="project" value="InterPro"/>
</dbReference>
<dbReference type="PANTHER" id="PTHR47331:SF5">
    <property type="entry name" value="RIBONUCLEASE H"/>
    <property type="match status" value="1"/>
</dbReference>
<name>A0A821LHE9_9NEOP</name>
<dbReference type="InterPro" id="IPR043502">
    <property type="entry name" value="DNA/RNA_pol_sf"/>
</dbReference>
<dbReference type="Gene3D" id="3.30.420.10">
    <property type="entry name" value="Ribonuclease H-like superfamily/Ribonuclease H"/>
    <property type="match status" value="1"/>
</dbReference>
<dbReference type="GO" id="GO:0042575">
    <property type="term" value="C:DNA polymerase complex"/>
    <property type="evidence" value="ECO:0007669"/>
    <property type="project" value="UniProtKB-ARBA"/>
</dbReference>
<dbReference type="GO" id="GO:0071897">
    <property type="term" value="P:DNA biosynthetic process"/>
    <property type="evidence" value="ECO:0007669"/>
    <property type="project" value="UniProtKB-ARBA"/>
</dbReference>
<evidence type="ECO:0000259" key="1">
    <source>
        <dbReference type="PROSITE" id="PS50994"/>
    </source>
</evidence>
<dbReference type="InterPro" id="IPR001584">
    <property type="entry name" value="Integrase_cat-core"/>
</dbReference>
<proteinExistence type="predicted"/>
<dbReference type="InterPro" id="IPR005312">
    <property type="entry name" value="DUF1759"/>
</dbReference>
<reference evidence="2" key="1">
    <citation type="submission" date="2021-02" db="EMBL/GenBank/DDBJ databases">
        <authorList>
            <person name="Steward A R."/>
        </authorList>
    </citation>
    <scope>NUCLEOTIDE SEQUENCE</scope>
</reference>
<feature type="domain" description="Integrase catalytic" evidence="1">
    <location>
        <begin position="1375"/>
        <end position="1498"/>
    </location>
</feature>
<comment type="caution">
    <text evidence="2">The sequence shown here is derived from an EMBL/GenBank/DDBJ whole genome shotgun (WGS) entry which is preliminary data.</text>
</comment>
<dbReference type="InterPro" id="IPR012337">
    <property type="entry name" value="RNaseH-like_sf"/>
</dbReference>
<dbReference type="EMBL" id="CAJOBZ010000001">
    <property type="protein sequence ID" value="CAF4750992.1"/>
    <property type="molecule type" value="Genomic_DNA"/>
</dbReference>
<dbReference type="OrthoDB" id="5876180at2759"/>
<dbReference type="PROSITE" id="PS50994">
    <property type="entry name" value="INTEGRASE"/>
    <property type="match status" value="1"/>
</dbReference>
<sequence length="1498" mass="170304">MAQSKLSDRDELALLVRKRGTIKARLTVFKDFLGVIDQIEIDNITSKNISDINVRLTKIKELFSDFEKVQSEIEELDLESNLDKRLNERIDIESQFFAVMSSAQEIVSKRDERVEAVQHRLSLVSNSSNNNNNSHLNNQIRLPTIKLPTFDGNYLKWLEFRDTFDSLINANDTLPDISKFHYLRSSLEGGAVVTIKSIEFTSENYLVAWELLCNRYNNKNVLINNHLKSLFSLESLNRESHRSLRYIIDHVSKNLRALNTLGEHTDKWDSLVIYIVVQKLDSVTSIKWEEYKLNLGGSIELEDFYQFLRQRADILETVQGGSRAVQVNRNERFVSSKEPRHIKTFFSSTPNGSCFMCNENHRVYKCDQFKNLSIEAREAEVSKRKLCSNCLRPGHSTSNCRLSSCRACNKKHNSLLCHNNNSVNKVLQNESNLNLQTNEVKQNTNHEKQNLNTVASTSTVLTTLTSYSSNSEVLLGTAVVEVVVERDNSTYLARVLLDCGSQSSFVTDNLKNKLKIKTNSTKSRCISGLNNSISTATEYCTLKLKSRINAYTTDVHCMIISNISENLPSVEIDPEDLNIPNNTALADPSFHKSNKVDILIGSDVMWNIVKGGCQISLGENKPKLIYSKFGWLVSGPMTLAMPSVKCNKKSVCHFSQEIKDSLSKFWDLENFIMPKRSLSTDEQICEDSFNENTIRLPSGRFQVKMPLRESPEALGDSYSLAKRCFLNLERRFQKQPKLKEMYSDFIHEYATLGHLTEIEKPPIGNYLPHHAVLREKSETTKLRVVFNGSARTASGKSLNDIQYVGPVVQNDLMSILLRFRQHKYVLTGDIEKMFRQVKLDESQRHLQLILWRDNEAQPLRTLQLNTVTYGTASAPYLTTRCLVQLSTECSDKRVANTIKNDFYCDDLITGCDNKTELKYLRDAVVDKLAEACLPLRKFRTNIPSIFASESISTTCTEKDLSQTNDQYSNLQNQSSVLGLNWCPSQDKLYFSVDFQIEQPFTKRTILAATCKIFDPLGLLSACTIVPKMLLQRLWESKLDWDDLVSADVSKQWSDFVNNLNQIKAINIPRHVLHPSSDTPVSVELHCFVDSSQSAFAACVFIRCTYQEDNVSVKLLCAKARVAPLKPSTIPRLELAAALLGAQLSSKVCQSLSRKFDQKYFWSDSTIVLGWIKNTNPSNLKQFVYNRVNEIHELTDKSTWHHISTEMNPADIASRGVSPSKLQDLELWWSGPPFLMKPKTEWPSAPIENVELPELKVYSCCVSAEHSFEFDRFSKFQRMIRVVGYILRFIHNCKTKKDSRLSGDLSNDEIDRSTQTLIKTCQQDSFPNEVQSLKNNKKIHHKSRILSLNPYLDEHDLIRSNSIQPMMGNLPPPRVTLTYPFLATGVDFGGPFSIVDRKGRGCKISKCWLSLFVCLSTKALTLEVVSSLSTEAFLMCLRRFISRRGKPHDIYCDNGTNFVGANNELGRMLQASQSSVSAAAHDEGIKFHFSPAYSPHWRG</sequence>
<dbReference type="Proteomes" id="UP000663880">
    <property type="component" value="Unassembled WGS sequence"/>
</dbReference>
<organism evidence="2 3">
    <name type="scientific">Pieris macdunnoughi</name>
    <dbReference type="NCBI Taxonomy" id="345717"/>
    <lineage>
        <taxon>Eukaryota</taxon>
        <taxon>Metazoa</taxon>
        <taxon>Ecdysozoa</taxon>
        <taxon>Arthropoda</taxon>
        <taxon>Hexapoda</taxon>
        <taxon>Insecta</taxon>
        <taxon>Pterygota</taxon>
        <taxon>Neoptera</taxon>
        <taxon>Endopterygota</taxon>
        <taxon>Lepidoptera</taxon>
        <taxon>Glossata</taxon>
        <taxon>Ditrysia</taxon>
        <taxon>Papilionoidea</taxon>
        <taxon>Pieridae</taxon>
        <taxon>Pierinae</taxon>
        <taxon>Pieris</taxon>
    </lineage>
</organism>
<accession>A0A821LHE9</accession>
<protein>
    <recommendedName>
        <fullName evidence="1">Integrase catalytic domain-containing protein</fullName>
    </recommendedName>
</protein>
<dbReference type="SUPFAM" id="SSF56672">
    <property type="entry name" value="DNA/RNA polymerases"/>
    <property type="match status" value="1"/>
</dbReference>
<dbReference type="CDD" id="cd01644">
    <property type="entry name" value="RT_pepA17"/>
    <property type="match status" value="1"/>
</dbReference>
<gene>
    <name evidence="2" type="ORF">PMACD_LOCUS680</name>
</gene>
<evidence type="ECO:0000313" key="3">
    <source>
        <dbReference type="Proteomes" id="UP000663880"/>
    </source>
</evidence>